<accession>A0A538TZD2</accession>
<dbReference type="Gene3D" id="3.40.50.620">
    <property type="entry name" value="HUPs"/>
    <property type="match status" value="1"/>
</dbReference>
<sequence>MGAITGDARRVALALELGAADDDVLQHVRAQRDPARAHLILLHVVESAAGRYLGDQSSDQESRGDLATLETLARDLRARGFATEAHLGYGDVKSELARLVEETRADLLITGSHGHGLLLDLLFGATASGLRHRVRCPVLTIPSGRSKRSRAPVPTRR</sequence>
<name>A0A538TZD2_UNCEI</name>
<keyword evidence="4" id="KW-0963">Cytoplasm</keyword>
<evidence type="ECO:0000256" key="3">
    <source>
        <dbReference type="ARBA" id="ARBA00011738"/>
    </source>
</evidence>
<dbReference type="InterPro" id="IPR006015">
    <property type="entry name" value="Universal_stress_UspA"/>
</dbReference>
<feature type="domain" description="UspA" evidence="5">
    <location>
        <begin position="9"/>
        <end position="142"/>
    </location>
</feature>
<dbReference type="SUPFAM" id="SSF52402">
    <property type="entry name" value="Adenine nucleotide alpha hydrolases-like"/>
    <property type="match status" value="1"/>
</dbReference>
<evidence type="ECO:0000256" key="2">
    <source>
        <dbReference type="ARBA" id="ARBA00008791"/>
    </source>
</evidence>
<comment type="similarity">
    <text evidence="2">Belongs to the universal stress protein A family.</text>
</comment>
<dbReference type="InterPro" id="IPR014729">
    <property type="entry name" value="Rossmann-like_a/b/a_fold"/>
</dbReference>
<comment type="caution">
    <text evidence="6">The sequence shown here is derived from an EMBL/GenBank/DDBJ whole genome shotgun (WGS) entry which is preliminary data.</text>
</comment>
<dbReference type="AlphaFoldDB" id="A0A538TZD2"/>
<evidence type="ECO:0000313" key="6">
    <source>
        <dbReference type="EMBL" id="TMQ69004.1"/>
    </source>
</evidence>
<proteinExistence type="inferred from homology"/>
<evidence type="ECO:0000313" key="7">
    <source>
        <dbReference type="Proteomes" id="UP000319836"/>
    </source>
</evidence>
<dbReference type="PANTHER" id="PTHR46268:SF23">
    <property type="entry name" value="UNIVERSAL STRESS PROTEIN A-RELATED"/>
    <property type="match status" value="1"/>
</dbReference>
<dbReference type="Proteomes" id="UP000319836">
    <property type="component" value="Unassembled WGS sequence"/>
</dbReference>
<dbReference type="GO" id="GO:0005737">
    <property type="term" value="C:cytoplasm"/>
    <property type="evidence" value="ECO:0007669"/>
    <property type="project" value="UniProtKB-SubCell"/>
</dbReference>
<dbReference type="InterPro" id="IPR006016">
    <property type="entry name" value="UspA"/>
</dbReference>
<comment type="subcellular location">
    <subcellularLocation>
        <location evidence="1">Cytoplasm</location>
    </subcellularLocation>
</comment>
<evidence type="ECO:0000256" key="1">
    <source>
        <dbReference type="ARBA" id="ARBA00004496"/>
    </source>
</evidence>
<protein>
    <submittedName>
        <fullName evidence="6">Universal stress protein</fullName>
    </submittedName>
</protein>
<comment type="subunit">
    <text evidence="3">Homodimer.</text>
</comment>
<gene>
    <name evidence="6" type="ORF">E6K80_13165</name>
</gene>
<evidence type="ECO:0000259" key="5">
    <source>
        <dbReference type="Pfam" id="PF00582"/>
    </source>
</evidence>
<organism evidence="6 7">
    <name type="scientific">Eiseniibacteriota bacterium</name>
    <dbReference type="NCBI Taxonomy" id="2212470"/>
    <lineage>
        <taxon>Bacteria</taxon>
        <taxon>Candidatus Eiseniibacteriota</taxon>
    </lineage>
</organism>
<reference evidence="6 7" key="1">
    <citation type="journal article" date="2019" name="Nat. Microbiol.">
        <title>Mediterranean grassland soil C-N compound turnover is dependent on rainfall and depth, and is mediated by genomically divergent microorganisms.</title>
        <authorList>
            <person name="Diamond S."/>
            <person name="Andeer P.F."/>
            <person name="Li Z."/>
            <person name="Crits-Christoph A."/>
            <person name="Burstein D."/>
            <person name="Anantharaman K."/>
            <person name="Lane K.R."/>
            <person name="Thomas B.C."/>
            <person name="Pan C."/>
            <person name="Northen T.R."/>
            <person name="Banfield J.F."/>
        </authorList>
    </citation>
    <scope>NUCLEOTIDE SEQUENCE [LARGE SCALE GENOMIC DNA]</scope>
    <source>
        <strain evidence="6">WS_10</strain>
    </source>
</reference>
<dbReference type="EMBL" id="VBPA01000352">
    <property type="protein sequence ID" value="TMQ69004.1"/>
    <property type="molecule type" value="Genomic_DNA"/>
</dbReference>
<dbReference type="Pfam" id="PF00582">
    <property type="entry name" value="Usp"/>
    <property type="match status" value="1"/>
</dbReference>
<evidence type="ECO:0000256" key="4">
    <source>
        <dbReference type="ARBA" id="ARBA00022490"/>
    </source>
</evidence>
<dbReference type="PRINTS" id="PR01438">
    <property type="entry name" value="UNVRSLSTRESS"/>
</dbReference>
<dbReference type="PANTHER" id="PTHR46268">
    <property type="entry name" value="STRESS RESPONSE PROTEIN NHAX"/>
    <property type="match status" value="1"/>
</dbReference>
<dbReference type="CDD" id="cd00293">
    <property type="entry name" value="USP-like"/>
    <property type="match status" value="1"/>
</dbReference>